<name>A0ACB7RIU9_HYAAI</name>
<comment type="caution">
    <text evidence="1">The sequence shown here is derived from an EMBL/GenBank/DDBJ whole genome shotgun (WGS) entry which is preliminary data.</text>
</comment>
<protein>
    <submittedName>
        <fullName evidence="1">Uncharacterized protein</fullName>
    </submittedName>
</protein>
<organism evidence="1 2">
    <name type="scientific">Hyalomma asiaticum</name>
    <name type="common">Tick</name>
    <dbReference type="NCBI Taxonomy" id="266040"/>
    <lineage>
        <taxon>Eukaryota</taxon>
        <taxon>Metazoa</taxon>
        <taxon>Ecdysozoa</taxon>
        <taxon>Arthropoda</taxon>
        <taxon>Chelicerata</taxon>
        <taxon>Arachnida</taxon>
        <taxon>Acari</taxon>
        <taxon>Parasitiformes</taxon>
        <taxon>Ixodida</taxon>
        <taxon>Ixodoidea</taxon>
        <taxon>Ixodidae</taxon>
        <taxon>Hyalomminae</taxon>
        <taxon>Hyalomma</taxon>
    </lineage>
</organism>
<evidence type="ECO:0000313" key="1">
    <source>
        <dbReference type="EMBL" id="KAH6922787.1"/>
    </source>
</evidence>
<reference evidence="1" key="1">
    <citation type="submission" date="2020-05" db="EMBL/GenBank/DDBJ databases">
        <title>Large-scale comparative analyses of tick genomes elucidate their genetic diversity and vector capacities.</title>
        <authorList>
            <person name="Jia N."/>
            <person name="Wang J."/>
            <person name="Shi W."/>
            <person name="Du L."/>
            <person name="Sun Y."/>
            <person name="Zhan W."/>
            <person name="Jiang J."/>
            <person name="Wang Q."/>
            <person name="Zhang B."/>
            <person name="Ji P."/>
            <person name="Sakyi L.B."/>
            <person name="Cui X."/>
            <person name="Yuan T."/>
            <person name="Jiang B."/>
            <person name="Yang W."/>
            <person name="Lam T.T.-Y."/>
            <person name="Chang Q."/>
            <person name="Ding S."/>
            <person name="Wang X."/>
            <person name="Zhu J."/>
            <person name="Ruan X."/>
            <person name="Zhao L."/>
            <person name="Wei J."/>
            <person name="Que T."/>
            <person name="Du C."/>
            <person name="Cheng J."/>
            <person name="Dai P."/>
            <person name="Han X."/>
            <person name="Huang E."/>
            <person name="Gao Y."/>
            <person name="Liu J."/>
            <person name="Shao H."/>
            <person name="Ye R."/>
            <person name="Li L."/>
            <person name="Wei W."/>
            <person name="Wang X."/>
            <person name="Wang C."/>
            <person name="Yang T."/>
            <person name="Huo Q."/>
            <person name="Li W."/>
            <person name="Guo W."/>
            <person name="Chen H."/>
            <person name="Zhou L."/>
            <person name="Ni X."/>
            <person name="Tian J."/>
            <person name="Zhou Y."/>
            <person name="Sheng Y."/>
            <person name="Liu T."/>
            <person name="Pan Y."/>
            <person name="Xia L."/>
            <person name="Li J."/>
            <person name="Zhao F."/>
            <person name="Cao W."/>
        </authorList>
    </citation>
    <scope>NUCLEOTIDE SEQUENCE</scope>
    <source>
        <strain evidence="1">Hyas-2018</strain>
    </source>
</reference>
<dbReference type="Proteomes" id="UP000821845">
    <property type="component" value="Chromosome 9"/>
</dbReference>
<dbReference type="EMBL" id="CM023489">
    <property type="protein sequence ID" value="KAH6922787.1"/>
    <property type="molecule type" value="Genomic_DNA"/>
</dbReference>
<sequence>MAKSPGAEGVVLLWCCQWHGGACRAASTAHVSGPDRTTRSDDVSATRTSGSCQNEEVSECVSKLDLLSQNKSLAFATTEAELKRICSHLTGALDCVNAFTRRCFNEKQQEIYRKLTSGAAQLIEDFCREGSPFRLTYLKHSKCYKELQDDYNKCASIYVAQRAELQGQTLSPQDKIRNSCCQMDGYKQCAKAAVLRHCDAEAAELAEDIIVKAGGYLVTTHCSGYRIDEPSCSGCSTMAATALPAILTLMAWLTLRTQ</sequence>
<proteinExistence type="predicted"/>
<gene>
    <name evidence="1" type="ORF">HPB50_019078</name>
</gene>
<keyword evidence="2" id="KW-1185">Reference proteome</keyword>
<evidence type="ECO:0000313" key="2">
    <source>
        <dbReference type="Proteomes" id="UP000821845"/>
    </source>
</evidence>
<accession>A0ACB7RIU9</accession>